<comment type="similarity">
    <text evidence="2">Belongs to the RLP family.</text>
</comment>
<keyword evidence="6 13" id="KW-0732">Signal</keyword>
<evidence type="ECO:0000256" key="3">
    <source>
        <dbReference type="ARBA" id="ARBA00022475"/>
    </source>
</evidence>
<evidence type="ECO:0000256" key="10">
    <source>
        <dbReference type="ARBA" id="ARBA00023170"/>
    </source>
</evidence>
<keyword evidence="8 12" id="KW-1133">Transmembrane helix</keyword>
<keyword evidence="5 12" id="KW-0812">Transmembrane</keyword>
<evidence type="ECO:0000256" key="4">
    <source>
        <dbReference type="ARBA" id="ARBA00022614"/>
    </source>
</evidence>
<evidence type="ECO:0000313" key="17">
    <source>
        <dbReference type="Proteomes" id="UP001341840"/>
    </source>
</evidence>
<dbReference type="PANTHER" id="PTHR48063">
    <property type="entry name" value="LRR RECEPTOR-LIKE KINASE"/>
    <property type="match status" value="1"/>
</dbReference>
<evidence type="ECO:0008006" key="18">
    <source>
        <dbReference type="Google" id="ProtNLM"/>
    </source>
</evidence>
<feature type="domain" description="Disease resistance R13L4/SHOC-2-like LRR" evidence="15">
    <location>
        <begin position="308"/>
        <end position="490"/>
    </location>
</feature>
<dbReference type="Pfam" id="PF00560">
    <property type="entry name" value="LRR_1"/>
    <property type="match status" value="6"/>
</dbReference>
<dbReference type="SUPFAM" id="SSF52047">
    <property type="entry name" value="RNI-like"/>
    <property type="match status" value="1"/>
</dbReference>
<dbReference type="SMART" id="SM00369">
    <property type="entry name" value="LRR_TYP"/>
    <property type="match status" value="14"/>
</dbReference>
<dbReference type="Gene3D" id="3.80.10.10">
    <property type="entry name" value="Ribonuclease Inhibitor"/>
    <property type="match status" value="4"/>
</dbReference>
<dbReference type="Pfam" id="PF08263">
    <property type="entry name" value="LRRNT_2"/>
    <property type="match status" value="1"/>
</dbReference>
<gene>
    <name evidence="16" type="ORF">PIB30_071613</name>
</gene>
<organism evidence="16 17">
    <name type="scientific">Stylosanthes scabra</name>
    <dbReference type="NCBI Taxonomy" id="79078"/>
    <lineage>
        <taxon>Eukaryota</taxon>
        <taxon>Viridiplantae</taxon>
        <taxon>Streptophyta</taxon>
        <taxon>Embryophyta</taxon>
        <taxon>Tracheophyta</taxon>
        <taxon>Spermatophyta</taxon>
        <taxon>Magnoliopsida</taxon>
        <taxon>eudicotyledons</taxon>
        <taxon>Gunneridae</taxon>
        <taxon>Pentapetalae</taxon>
        <taxon>rosids</taxon>
        <taxon>fabids</taxon>
        <taxon>Fabales</taxon>
        <taxon>Fabaceae</taxon>
        <taxon>Papilionoideae</taxon>
        <taxon>50 kb inversion clade</taxon>
        <taxon>dalbergioids sensu lato</taxon>
        <taxon>Dalbergieae</taxon>
        <taxon>Pterocarpus clade</taxon>
        <taxon>Stylosanthes</taxon>
    </lineage>
</organism>
<evidence type="ECO:0000256" key="11">
    <source>
        <dbReference type="ARBA" id="ARBA00023180"/>
    </source>
</evidence>
<dbReference type="InterPro" id="IPR013210">
    <property type="entry name" value="LRR_N_plant-typ"/>
</dbReference>
<accession>A0ABU6WNR2</accession>
<evidence type="ECO:0000256" key="5">
    <source>
        <dbReference type="ARBA" id="ARBA00022692"/>
    </source>
</evidence>
<feature type="signal peptide" evidence="13">
    <location>
        <begin position="1"/>
        <end position="25"/>
    </location>
</feature>
<evidence type="ECO:0000256" key="7">
    <source>
        <dbReference type="ARBA" id="ARBA00022737"/>
    </source>
</evidence>
<dbReference type="PRINTS" id="PR00019">
    <property type="entry name" value="LEURICHRPT"/>
</dbReference>
<dbReference type="InterPro" id="IPR055414">
    <property type="entry name" value="LRR_R13L4/SHOC2-like"/>
</dbReference>
<keyword evidence="10" id="KW-0675">Receptor</keyword>
<evidence type="ECO:0000256" key="9">
    <source>
        <dbReference type="ARBA" id="ARBA00023136"/>
    </source>
</evidence>
<evidence type="ECO:0000256" key="13">
    <source>
        <dbReference type="SAM" id="SignalP"/>
    </source>
</evidence>
<keyword evidence="4" id="KW-0433">Leucine-rich repeat</keyword>
<sequence length="954" mass="106666">MARRRNTLPIIFFFVVAEIVQVCLCANSSSIPCIERERQALLEFKASLNYDPTNRLASWKGVHCCQWEGIGCDNLTSHVVKLDLGDLPYYTCCSNLYSDELEIFGDWEGIIDEECEDLYRPVGAPNVSSSLLQLEYLTYLDLSGNQFSGSSIPTFIASMQQLRYLSLSDAGFGGKFSSTLGNLTNLRFLDLGHNYNFYYVLQLDDMDWISGLQSLEHLDLSNVYIGNNAHKLFQVLNMLPSLLSIYLDDCGIQILPLINFTNAHKIQSLSLQGSDLTIMSIVDLQNMTSLVHLDLRRSNLTSLPSWFGNFKKLEYLDLSYCGLKQIPDAFRNITSIEHLYLSGNNLESLPSLFCKFEKLKHLFLSSNGFRGSIPDAIRNLTSIQMLDLSSNNLTSIPFWLVELNTLLHLDVSRNELMSMERSISSIIRNMCHLKRLFLSENKLKTISNGSNELPTSTQYDLEIMDLSDNQVSEHLPSWLGQLENLKYLFLRNNSFYAIGKLSSTKFQLNVLDLSANQISGSLPEHIGYAMPTLEYLHLGNNFIDGSIPSSLCHPPLSILDLSKNRLSGKIPNCWKDNQIWESIDLSSNNLSGVIPSTLGNLSTLYWLHLNNNSLQGEIPVLERKMEKLLILDVGENKLSGSIPSSIADTFPSLQILRMPQNMLSGSMPWQLCQLSSLKILDLSENKLGGSIPWCIGNMRGMILDMSAYHSTVVGTFADPPVEQQWPTEDANEVMKGRELDYIRILKLVVIINLSENKLVGHIPEGITLLTGLHGLNLSHNHLKGNIPNMIGDMKSLESLDVSNNQLSGTIPNSISAITSLSRLNLSHNNLSGPIPTENQFSTFEASTYLGNPYLCGLPLANNCSSNSSSQGPGDGGVDEENGMRDKLEKWGFYFVVAAGFATGFWGIIGFLYLNKNWRHACFKRMEDVADWIYVEVAVTMRKLKKPSVTSQVHG</sequence>
<evidence type="ECO:0000256" key="6">
    <source>
        <dbReference type="ARBA" id="ARBA00022729"/>
    </source>
</evidence>
<dbReference type="SUPFAM" id="SSF52058">
    <property type="entry name" value="L domain-like"/>
    <property type="match status" value="2"/>
</dbReference>
<comment type="caution">
    <text evidence="16">The sequence shown here is derived from an EMBL/GenBank/DDBJ whole genome shotgun (WGS) entry which is preliminary data.</text>
</comment>
<proteinExistence type="inferred from homology"/>
<dbReference type="EMBL" id="JASCZI010182073">
    <property type="protein sequence ID" value="MED6186944.1"/>
    <property type="molecule type" value="Genomic_DNA"/>
</dbReference>
<dbReference type="PROSITE" id="PS51450">
    <property type="entry name" value="LRR"/>
    <property type="match status" value="3"/>
</dbReference>
<dbReference type="PANTHER" id="PTHR48063:SF112">
    <property type="entry name" value="RECEPTOR LIKE PROTEIN 30-LIKE"/>
    <property type="match status" value="1"/>
</dbReference>
<dbReference type="SMART" id="SM00365">
    <property type="entry name" value="LRR_SD22"/>
    <property type="match status" value="8"/>
</dbReference>
<dbReference type="InterPro" id="IPR032675">
    <property type="entry name" value="LRR_dom_sf"/>
</dbReference>
<evidence type="ECO:0000259" key="14">
    <source>
        <dbReference type="Pfam" id="PF08263"/>
    </source>
</evidence>
<dbReference type="InterPro" id="IPR046956">
    <property type="entry name" value="RLP23-like"/>
</dbReference>
<feature type="domain" description="Leucine-rich repeat-containing N-terminal plant-type" evidence="14">
    <location>
        <begin position="36"/>
        <end position="73"/>
    </location>
</feature>
<dbReference type="Pfam" id="PF23598">
    <property type="entry name" value="LRR_14"/>
    <property type="match status" value="1"/>
</dbReference>
<comment type="subcellular location">
    <subcellularLocation>
        <location evidence="1">Cell membrane</location>
        <topology evidence="1">Single-pass type I membrane protein</topology>
    </subcellularLocation>
</comment>
<keyword evidence="3" id="KW-1003">Cell membrane</keyword>
<dbReference type="InterPro" id="IPR001611">
    <property type="entry name" value="Leu-rich_rpt"/>
</dbReference>
<dbReference type="Pfam" id="PF13855">
    <property type="entry name" value="LRR_8"/>
    <property type="match status" value="1"/>
</dbReference>
<dbReference type="InterPro" id="IPR003591">
    <property type="entry name" value="Leu-rich_rpt_typical-subtyp"/>
</dbReference>
<feature type="chain" id="PRO_5047495709" description="Leucine-rich repeat-containing N-terminal plant-type domain-containing protein" evidence="13">
    <location>
        <begin position="26"/>
        <end position="954"/>
    </location>
</feature>
<reference evidence="16 17" key="1">
    <citation type="journal article" date="2023" name="Plants (Basel)">
        <title>Bridging the Gap: Combining Genomics and Transcriptomics Approaches to Understand Stylosanthes scabra, an Orphan Legume from the Brazilian Caatinga.</title>
        <authorList>
            <person name="Ferreira-Neto J.R.C."/>
            <person name="da Silva M.D."/>
            <person name="Binneck E."/>
            <person name="de Melo N.F."/>
            <person name="da Silva R.H."/>
            <person name="de Melo A.L.T.M."/>
            <person name="Pandolfi V."/>
            <person name="Bustamante F.O."/>
            <person name="Brasileiro-Vidal A.C."/>
            <person name="Benko-Iseppon A.M."/>
        </authorList>
    </citation>
    <scope>NUCLEOTIDE SEQUENCE [LARGE SCALE GENOMIC DNA]</scope>
    <source>
        <tissue evidence="16">Leaves</tissue>
    </source>
</reference>
<keyword evidence="7" id="KW-0677">Repeat</keyword>
<evidence type="ECO:0000256" key="2">
    <source>
        <dbReference type="ARBA" id="ARBA00009592"/>
    </source>
</evidence>
<keyword evidence="11" id="KW-0325">Glycoprotein</keyword>
<keyword evidence="17" id="KW-1185">Reference proteome</keyword>
<feature type="transmembrane region" description="Helical" evidence="12">
    <location>
        <begin position="890"/>
        <end position="913"/>
    </location>
</feature>
<evidence type="ECO:0000256" key="12">
    <source>
        <dbReference type="SAM" id="Phobius"/>
    </source>
</evidence>
<dbReference type="Proteomes" id="UP001341840">
    <property type="component" value="Unassembled WGS sequence"/>
</dbReference>
<evidence type="ECO:0000256" key="8">
    <source>
        <dbReference type="ARBA" id="ARBA00022989"/>
    </source>
</evidence>
<evidence type="ECO:0000259" key="15">
    <source>
        <dbReference type="Pfam" id="PF23598"/>
    </source>
</evidence>
<protein>
    <recommendedName>
        <fullName evidence="18">Leucine-rich repeat-containing N-terminal plant-type domain-containing protein</fullName>
    </recommendedName>
</protein>
<evidence type="ECO:0000256" key="1">
    <source>
        <dbReference type="ARBA" id="ARBA00004251"/>
    </source>
</evidence>
<evidence type="ECO:0000313" key="16">
    <source>
        <dbReference type="EMBL" id="MED6186944.1"/>
    </source>
</evidence>
<keyword evidence="9 12" id="KW-0472">Membrane</keyword>
<name>A0ABU6WNR2_9FABA</name>